<reference evidence="2 3" key="1">
    <citation type="submission" date="2019-02" db="EMBL/GenBank/DDBJ databases">
        <title>Deep-cultivation of Planctomycetes and their phenomic and genomic characterization uncovers novel biology.</title>
        <authorList>
            <person name="Wiegand S."/>
            <person name="Jogler M."/>
            <person name="Boedeker C."/>
            <person name="Pinto D."/>
            <person name="Vollmers J."/>
            <person name="Rivas-Marin E."/>
            <person name="Kohn T."/>
            <person name="Peeters S.H."/>
            <person name="Heuer A."/>
            <person name="Rast P."/>
            <person name="Oberbeckmann S."/>
            <person name="Bunk B."/>
            <person name="Jeske O."/>
            <person name="Meyerdierks A."/>
            <person name="Storesund J.E."/>
            <person name="Kallscheuer N."/>
            <person name="Luecker S."/>
            <person name="Lage O.M."/>
            <person name="Pohl T."/>
            <person name="Merkel B.J."/>
            <person name="Hornburger P."/>
            <person name="Mueller R.-W."/>
            <person name="Bruemmer F."/>
            <person name="Labrenz M."/>
            <person name="Spormann A.M."/>
            <person name="Op Den Camp H."/>
            <person name="Overmann J."/>
            <person name="Amann R."/>
            <person name="Jetten M.S.M."/>
            <person name="Mascher T."/>
            <person name="Medema M.H."/>
            <person name="Devos D.P."/>
            <person name="Kaster A.-K."/>
            <person name="Ovreas L."/>
            <person name="Rohde M."/>
            <person name="Galperin M.Y."/>
            <person name="Jogler C."/>
        </authorList>
    </citation>
    <scope>NUCLEOTIDE SEQUENCE [LARGE SCALE GENOMIC DNA]</scope>
    <source>
        <strain evidence="2 3">Mal64</strain>
    </source>
</reference>
<dbReference type="InterPro" id="IPR050312">
    <property type="entry name" value="IolE/XylAMocC-like"/>
</dbReference>
<dbReference type="PANTHER" id="PTHR12110:SF52">
    <property type="entry name" value="XYLOSE ISOMERASE"/>
    <property type="match status" value="1"/>
</dbReference>
<dbReference type="InterPro" id="IPR036237">
    <property type="entry name" value="Xyl_isomerase-like_sf"/>
</dbReference>
<dbReference type="Pfam" id="PF01261">
    <property type="entry name" value="AP_endonuc_2"/>
    <property type="match status" value="1"/>
</dbReference>
<sequence>MNQTTTFRWSFDEDLHYYRLHGFKGIGVWRRKLLDFGVERGVELLGESGLSVSNLTWAGGFTGIDGLSLAESIADAHEAIRLAKRIHAGRLVVYPGGRNGHTLRHARRLLIEALGELTPLAETLGVTLAIEPMNPCCAQEWSFLTCLDETLDLIAEIGSDQLRVVYDTYHFPIDACPIARLADLAPKIAIVRLSDTASPHTIDQERCPLGEGHTPLGEIVVALREAGYDGWYDVQLSGPVIESAPYEELLAGSRRAFDALAIPTASAS</sequence>
<feature type="domain" description="Xylose isomerase-like TIM barrel" evidence="1">
    <location>
        <begin position="21"/>
        <end position="237"/>
    </location>
</feature>
<dbReference type="PANTHER" id="PTHR12110">
    <property type="entry name" value="HYDROXYPYRUVATE ISOMERASE"/>
    <property type="match status" value="1"/>
</dbReference>
<dbReference type="InterPro" id="IPR013022">
    <property type="entry name" value="Xyl_isomerase-like_TIM-brl"/>
</dbReference>
<dbReference type="AlphaFoldDB" id="A0A5C5ZKB8"/>
<protein>
    <submittedName>
        <fullName evidence="2">Fructoselysine 3-epimerase</fullName>
    </submittedName>
</protein>
<comment type="caution">
    <text evidence="2">The sequence shown here is derived from an EMBL/GenBank/DDBJ whole genome shotgun (WGS) entry which is preliminary data.</text>
</comment>
<organism evidence="2 3">
    <name type="scientific">Pseudobythopirellula maris</name>
    <dbReference type="NCBI Taxonomy" id="2527991"/>
    <lineage>
        <taxon>Bacteria</taxon>
        <taxon>Pseudomonadati</taxon>
        <taxon>Planctomycetota</taxon>
        <taxon>Planctomycetia</taxon>
        <taxon>Pirellulales</taxon>
        <taxon>Lacipirellulaceae</taxon>
        <taxon>Pseudobythopirellula</taxon>
    </lineage>
</organism>
<evidence type="ECO:0000313" key="2">
    <source>
        <dbReference type="EMBL" id="TWT87578.1"/>
    </source>
</evidence>
<dbReference type="RefSeq" id="WP_231993785.1">
    <property type="nucleotide sequence ID" value="NZ_SJPQ01000003.1"/>
</dbReference>
<dbReference type="Gene3D" id="3.20.20.150">
    <property type="entry name" value="Divalent-metal-dependent TIM barrel enzymes"/>
    <property type="match status" value="1"/>
</dbReference>
<name>A0A5C5ZKB8_9BACT</name>
<dbReference type="SUPFAM" id="SSF51658">
    <property type="entry name" value="Xylose isomerase-like"/>
    <property type="match status" value="1"/>
</dbReference>
<dbReference type="Proteomes" id="UP000315440">
    <property type="component" value="Unassembled WGS sequence"/>
</dbReference>
<keyword evidence="3" id="KW-1185">Reference proteome</keyword>
<evidence type="ECO:0000313" key="3">
    <source>
        <dbReference type="Proteomes" id="UP000315440"/>
    </source>
</evidence>
<gene>
    <name evidence="2" type="ORF">Mal64_31200</name>
</gene>
<dbReference type="EMBL" id="SJPQ01000003">
    <property type="protein sequence ID" value="TWT87578.1"/>
    <property type="molecule type" value="Genomic_DNA"/>
</dbReference>
<evidence type="ECO:0000259" key="1">
    <source>
        <dbReference type="Pfam" id="PF01261"/>
    </source>
</evidence>
<accession>A0A5C5ZKB8</accession>
<proteinExistence type="predicted"/>